<dbReference type="Gene3D" id="3.40.50.300">
    <property type="entry name" value="P-loop containing nucleotide triphosphate hydrolases"/>
    <property type="match status" value="1"/>
</dbReference>
<dbReference type="InterPro" id="IPR003593">
    <property type="entry name" value="AAA+_ATPase"/>
</dbReference>
<dbReference type="InterPro" id="IPR050763">
    <property type="entry name" value="ABC_transporter_ATP-binding"/>
</dbReference>
<dbReference type="Proteomes" id="UP000595564">
    <property type="component" value="Chromosome"/>
</dbReference>
<dbReference type="EMBL" id="AP017470">
    <property type="protein sequence ID" value="BBB32580.1"/>
    <property type="molecule type" value="Genomic_DNA"/>
</dbReference>
<comment type="similarity">
    <text evidence="1">Belongs to the ABC transporter superfamily.</text>
</comment>
<evidence type="ECO:0000256" key="4">
    <source>
        <dbReference type="ARBA" id="ARBA00022741"/>
    </source>
</evidence>
<evidence type="ECO:0000313" key="8">
    <source>
        <dbReference type="Proteomes" id="UP000595564"/>
    </source>
</evidence>
<evidence type="ECO:0000256" key="5">
    <source>
        <dbReference type="ARBA" id="ARBA00022840"/>
    </source>
</evidence>
<dbReference type="KEGG" id="thyd:TTHT_1041"/>
<keyword evidence="3" id="KW-0536">Nodulation</keyword>
<evidence type="ECO:0000259" key="6">
    <source>
        <dbReference type="PROSITE" id="PS50893"/>
    </source>
</evidence>
<evidence type="ECO:0000256" key="1">
    <source>
        <dbReference type="ARBA" id="ARBA00005417"/>
    </source>
</evidence>
<dbReference type="PANTHER" id="PTHR42711:SF5">
    <property type="entry name" value="ABC TRANSPORTER ATP-BINDING PROTEIN NATA"/>
    <property type="match status" value="1"/>
</dbReference>
<dbReference type="PANTHER" id="PTHR42711">
    <property type="entry name" value="ABC TRANSPORTER ATP-BINDING PROTEIN"/>
    <property type="match status" value="1"/>
</dbReference>
<keyword evidence="4" id="KW-0547">Nucleotide-binding</keyword>
<keyword evidence="8" id="KW-1185">Reference proteome</keyword>
<dbReference type="GO" id="GO:0016887">
    <property type="term" value="F:ATP hydrolysis activity"/>
    <property type="evidence" value="ECO:0007669"/>
    <property type="project" value="InterPro"/>
</dbReference>
<dbReference type="Pfam" id="PF00005">
    <property type="entry name" value="ABC_tran"/>
    <property type="match status" value="1"/>
</dbReference>
<gene>
    <name evidence="7" type="primary">natA</name>
    <name evidence="7" type="ORF">TTHT_1041</name>
</gene>
<evidence type="ECO:0000313" key="7">
    <source>
        <dbReference type="EMBL" id="BBB32580.1"/>
    </source>
</evidence>
<accession>A0A7R6SZ91</accession>
<dbReference type="GO" id="GO:0005524">
    <property type="term" value="F:ATP binding"/>
    <property type="evidence" value="ECO:0007669"/>
    <property type="project" value="UniProtKB-KW"/>
</dbReference>
<keyword evidence="2" id="KW-0813">Transport</keyword>
<sequence>MIEVRDLRKVFKSKRKKVEALKGISFDAHPGEIFGLLGPNGAGKTTTLRILSTMLTPTDGDARIDGVSVKDNPMEIRRKIGFLSTETGLYDKLTGEETLKFFGKLSGLEEKEIKERSDFLFSSLGLEKDRKRLVGEYSTGMKQKLSIARALIHNPEIIIFDEPTNGLDILTTKTVVDFLLDMKLKGKTVVISTHILDVVEKLCDRVAIIHRGKIVANNTITELKNEYNAKTIEEVFFSLVNFEGEK</sequence>
<keyword evidence="5 7" id="KW-0067">ATP-binding</keyword>
<dbReference type="InterPro" id="IPR027417">
    <property type="entry name" value="P-loop_NTPase"/>
</dbReference>
<dbReference type="SUPFAM" id="SSF52540">
    <property type="entry name" value="P-loop containing nucleoside triphosphate hydrolases"/>
    <property type="match status" value="1"/>
</dbReference>
<reference evidence="7 8" key="1">
    <citation type="journal article" date="2012" name="Extremophiles">
        <title>Thermotomaculum hydrothermale gen. nov., sp. nov., a novel heterotrophic thermophile within the phylum Acidobacteria from a deep-sea hydrothermal vent chimney in the Southern Okinawa Trough.</title>
        <authorList>
            <person name="Izumi H."/>
            <person name="Nunoura T."/>
            <person name="Miyazaki M."/>
            <person name="Mino S."/>
            <person name="Toki T."/>
            <person name="Takai K."/>
            <person name="Sako Y."/>
            <person name="Sawabe T."/>
            <person name="Nakagawa S."/>
        </authorList>
    </citation>
    <scope>NUCLEOTIDE SEQUENCE [LARGE SCALE GENOMIC DNA]</scope>
    <source>
        <strain evidence="7 8">AC55</strain>
    </source>
</reference>
<protein>
    <submittedName>
        <fullName evidence="7">Sodium transport system ATP-binding protein</fullName>
    </submittedName>
</protein>
<organism evidence="7 8">
    <name type="scientific">Thermotomaculum hydrothermale</name>
    <dbReference type="NCBI Taxonomy" id="981385"/>
    <lineage>
        <taxon>Bacteria</taxon>
        <taxon>Pseudomonadati</taxon>
        <taxon>Acidobacteriota</taxon>
        <taxon>Holophagae</taxon>
        <taxon>Thermotomaculales</taxon>
        <taxon>Thermotomaculaceae</taxon>
        <taxon>Thermotomaculum</taxon>
    </lineage>
</organism>
<dbReference type="SMART" id="SM00382">
    <property type="entry name" value="AAA"/>
    <property type="match status" value="1"/>
</dbReference>
<name>A0A7R6SZ91_9BACT</name>
<feature type="domain" description="ABC transporter" evidence="6">
    <location>
        <begin position="2"/>
        <end position="236"/>
    </location>
</feature>
<dbReference type="InterPro" id="IPR003439">
    <property type="entry name" value="ABC_transporter-like_ATP-bd"/>
</dbReference>
<dbReference type="PROSITE" id="PS50893">
    <property type="entry name" value="ABC_TRANSPORTER_2"/>
    <property type="match status" value="1"/>
</dbReference>
<proteinExistence type="inferred from homology"/>
<dbReference type="RefSeq" id="WP_201328935.1">
    <property type="nucleotide sequence ID" value="NZ_AP017470.1"/>
</dbReference>
<evidence type="ECO:0000256" key="2">
    <source>
        <dbReference type="ARBA" id="ARBA00022448"/>
    </source>
</evidence>
<evidence type="ECO:0000256" key="3">
    <source>
        <dbReference type="ARBA" id="ARBA00022458"/>
    </source>
</evidence>
<dbReference type="AlphaFoldDB" id="A0A7R6SZ91"/>